<evidence type="ECO:0000313" key="3">
    <source>
        <dbReference type="Proteomes" id="UP000472320"/>
    </source>
</evidence>
<reference evidence="2 3" key="1">
    <citation type="submission" date="2019-11" db="EMBL/GenBank/DDBJ databases">
        <title>Type strains purchased from KCTC, JCM and DSMZ.</title>
        <authorList>
            <person name="Lu H."/>
        </authorList>
    </citation>
    <scope>NUCLEOTIDE SEQUENCE [LARGE SCALE GENOMIC DNA]</scope>
    <source>
        <strain evidence="2 3">JCM 31587</strain>
    </source>
</reference>
<dbReference type="RefSeq" id="WP_155457469.1">
    <property type="nucleotide sequence ID" value="NZ_WNKX01000050.1"/>
</dbReference>
<proteinExistence type="predicted"/>
<comment type="caution">
    <text evidence="2">The sequence shown here is derived from an EMBL/GenBank/DDBJ whole genome shotgun (WGS) entry which is preliminary data.</text>
</comment>
<dbReference type="AlphaFoldDB" id="A0A6L6QR07"/>
<feature type="chain" id="PRO_5026990842" description="DUF1579 domain-containing protein" evidence="1">
    <location>
        <begin position="19"/>
        <end position="169"/>
    </location>
</feature>
<protein>
    <recommendedName>
        <fullName evidence="4">DUF1579 domain-containing protein</fullName>
    </recommendedName>
</protein>
<evidence type="ECO:0000313" key="2">
    <source>
        <dbReference type="EMBL" id="MTW14534.1"/>
    </source>
</evidence>
<dbReference type="OrthoDB" id="675075at2"/>
<dbReference type="EMBL" id="WNKX01000050">
    <property type="protein sequence ID" value="MTW14534.1"/>
    <property type="molecule type" value="Genomic_DNA"/>
</dbReference>
<sequence length="169" mass="18900">MRRKLIALMFCLAGAAHAADAPTPLNEDMAAFFSGHWTGAGAFGNGKKIEADVDFQRELDSQMLLYRHTDKAPNSYKALGTWGVDKASGKLVMHVSDNFGGARRFESEGWMAGIVEFNKVGVPVAAGNRQERFTFWRKSPNSFRMNYEWSADGAKWVLGDFIDFERKQP</sequence>
<evidence type="ECO:0008006" key="4">
    <source>
        <dbReference type="Google" id="ProtNLM"/>
    </source>
</evidence>
<dbReference type="Proteomes" id="UP000472320">
    <property type="component" value="Unassembled WGS sequence"/>
</dbReference>
<accession>A0A6L6QR07</accession>
<name>A0A6L6QR07_9BURK</name>
<evidence type="ECO:0000256" key="1">
    <source>
        <dbReference type="SAM" id="SignalP"/>
    </source>
</evidence>
<gene>
    <name evidence="2" type="ORF">GM658_28360</name>
</gene>
<feature type="signal peptide" evidence="1">
    <location>
        <begin position="1"/>
        <end position="18"/>
    </location>
</feature>
<organism evidence="2 3">
    <name type="scientific">Massilia eburnea</name>
    <dbReference type="NCBI Taxonomy" id="1776165"/>
    <lineage>
        <taxon>Bacteria</taxon>
        <taxon>Pseudomonadati</taxon>
        <taxon>Pseudomonadota</taxon>
        <taxon>Betaproteobacteria</taxon>
        <taxon>Burkholderiales</taxon>
        <taxon>Oxalobacteraceae</taxon>
        <taxon>Telluria group</taxon>
        <taxon>Massilia</taxon>
    </lineage>
</organism>
<keyword evidence="1" id="KW-0732">Signal</keyword>
<keyword evidence="3" id="KW-1185">Reference proteome</keyword>